<sequence>MPLTELKTLLPLGCRYSASLGQQPSPEGDIGMMMTVYQPSSRSMAGSAAYSLTQWLVRPGTCQTVVYPVTGYLAHQGTRHAVSYKASFSFMKRYVFLAIQNNSSGRSHYLCAAARTLSRNQLASALFTTIRPPTTKAALKQRPGRLLPEGEDSRDITIKRLQAQLDEMKQILVDNKLMKQPRIDKGEPSRGKSRGDYSGSMASSKRRVSPCRAQSSMDLRDTLNAKRNLEGDLRKKLNNRIAVALKWFDKLLAGSIESFHQLTESFMARFVINTKALKGVSSLLMLRKGKNESIWNHSKHYWEIYNKIYKCSEEFVVVKMFARLEDDIKQAEKVTGVTARGKGLFKKQKESSVDYESQVRKPESMGGDPKRCNQCWKCSYHDEREHKIENYWALMVFLDQLVRDRHLKEFVNEEKTRAEKDEVRPSPRFDRGDDEADKVLLVQSTVKKPRQAVSKLGSITFTRADLERVQYPYFDPLVIQLRMDNYDVKRILVDTGSLVESPQKGAMKEVQLIEQEHEVLEDVGSDPMAKVVDDLIRYELDEPSSDCFFFTGAKLEERERTELIQFLKANIEVFTWTPYEMPEIDPNFISAPYQRMVMKMFEPILGKIMDTYNNDMVVKSKEKPDYIRDLIQVETERNERRLQGELGEIFGSLGDETRDQGKPRIDYRNQQSRQPNKCEGAEGNNQRTCLGQFCGGVLASSCESRVAREPPQDDETTAIGKTFGGPKVVLEPPQIDPTATWKIFVDGVRNSLGARARARVVLKSLEGTIFEHCLRLNFPTINNEVEYKAFIVGLQSASKLKVPELHIFNDFKLVVNQVTGKFETRRTKMAKYLAMANNLLKEFKAVKIEQVERDSIHMFGIFKAFISDNGTQFIGKKVKDLLYQLKIEFYNSTLSYLQCNGQAEATNKTIMNKIKKKLEKAKGKRVKQLSNVLWTYGTTLRKAMNETPYVLTFRFEAVIPLEVGLPTIQTEAYNVSHNEEVLARDLDLANKRRENMLIRMTDYQKQLAKTYNQKVQHR</sequence>
<feature type="compositionally biased region" description="Basic and acidic residues" evidence="1">
    <location>
        <begin position="414"/>
        <end position="431"/>
    </location>
</feature>
<dbReference type="GO" id="GO:0003676">
    <property type="term" value="F:nucleic acid binding"/>
    <property type="evidence" value="ECO:0007669"/>
    <property type="project" value="InterPro"/>
</dbReference>
<dbReference type="EMBL" id="BJWL01000020">
    <property type="protein sequence ID" value="GFZ08917.1"/>
    <property type="molecule type" value="Genomic_DNA"/>
</dbReference>
<accession>A0A7J0GDM7</accession>
<evidence type="ECO:0000313" key="3">
    <source>
        <dbReference type="EMBL" id="GFZ08917.1"/>
    </source>
</evidence>
<feature type="region of interest" description="Disordered" evidence="1">
    <location>
        <begin position="650"/>
        <end position="682"/>
    </location>
</feature>
<feature type="region of interest" description="Disordered" evidence="1">
    <location>
        <begin position="177"/>
        <end position="214"/>
    </location>
</feature>
<evidence type="ECO:0000259" key="2">
    <source>
        <dbReference type="PROSITE" id="PS50994"/>
    </source>
</evidence>
<feature type="domain" description="Integrase catalytic" evidence="2">
    <location>
        <begin position="775"/>
        <end position="956"/>
    </location>
</feature>
<dbReference type="SUPFAM" id="SSF53098">
    <property type="entry name" value="Ribonuclease H-like"/>
    <property type="match status" value="2"/>
</dbReference>
<feature type="compositionally biased region" description="Basic and acidic residues" evidence="1">
    <location>
        <begin position="655"/>
        <end position="667"/>
    </location>
</feature>
<organism evidence="3 4">
    <name type="scientific">Actinidia rufa</name>
    <dbReference type="NCBI Taxonomy" id="165716"/>
    <lineage>
        <taxon>Eukaryota</taxon>
        <taxon>Viridiplantae</taxon>
        <taxon>Streptophyta</taxon>
        <taxon>Embryophyta</taxon>
        <taxon>Tracheophyta</taxon>
        <taxon>Spermatophyta</taxon>
        <taxon>Magnoliopsida</taxon>
        <taxon>eudicotyledons</taxon>
        <taxon>Gunneridae</taxon>
        <taxon>Pentapetalae</taxon>
        <taxon>asterids</taxon>
        <taxon>Ericales</taxon>
        <taxon>Actinidiaceae</taxon>
        <taxon>Actinidia</taxon>
    </lineage>
</organism>
<dbReference type="PANTHER" id="PTHR48475">
    <property type="entry name" value="RIBONUCLEASE H"/>
    <property type="match status" value="1"/>
</dbReference>
<dbReference type="InterPro" id="IPR001584">
    <property type="entry name" value="Integrase_cat-core"/>
</dbReference>
<dbReference type="CDD" id="cd09279">
    <property type="entry name" value="RNase_HI_like"/>
    <property type="match status" value="1"/>
</dbReference>
<dbReference type="Pfam" id="PF13456">
    <property type="entry name" value="RVT_3"/>
    <property type="match status" value="1"/>
</dbReference>
<feature type="compositionally biased region" description="Basic and acidic residues" evidence="1">
    <location>
        <begin position="181"/>
        <end position="195"/>
    </location>
</feature>
<comment type="caution">
    <text evidence="3">The sequence shown here is derived from an EMBL/GenBank/DDBJ whole genome shotgun (WGS) entry which is preliminary data.</text>
</comment>
<gene>
    <name evidence="3" type="ORF">Acr_20g0007250</name>
</gene>
<name>A0A7J0GDM7_9ERIC</name>
<dbReference type="Proteomes" id="UP000585474">
    <property type="component" value="Unassembled WGS sequence"/>
</dbReference>
<dbReference type="InterPro" id="IPR002156">
    <property type="entry name" value="RNaseH_domain"/>
</dbReference>
<dbReference type="Gene3D" id="3.30.420.10">
    <property type="entry name" value="Ribonuclease H-like superfamily/Ribonuclease H"/>
    <property type="match status" value="1"/>
</dbReference>
<dbReference type="PANTHER" id="PTHR48475:SF2">
    <property type="entry name" value="RIBONUCLEASE H"/>
    <property type="match status" value="1"/>
</dbReference>
<keyword evidence="4" id="KW-1185">Reference proteome</keyword>
<evidence type="ECO:0000313" key="4">
    <source>
        <dbReference type="Proteomes" id="UP000585474"/>
    </source>
</evidence>
<proteinExistence type="predicted"/>
<reference evidence="3 4" key="1">
    <citation type="submission" date="2019-07" db="EMBL/GenBank/DDBJ databases">
        <title>De Novo Assembly of kiwifruit Actinidia rufa.</title>
        <authorList>
            <person name="Sugita-Konishi S."/>
            <person name="Sato K."/>
            <person name="Mori E."/>
            <person name="Abe Y."/>
            <person name="Kisaki G."/>
            <person name="Hamano K."/>
            <person name="Suezawa K."/>
            <person name="Otani M."/>
            <person name="Fukuda T."/>
            <person name="Manabe T."/>
            <person name="Gomi K."/>
            <person name="Tabuchi M."/>
            <person name="Akimitsu K."/>
            <person name="Kataoka I."/>
        </authorList>
    </citation>
    <scope>NUCLEOTIDE SEQUENCE [LARGE SCALE GENOMIC DNA]</scope>
    <source>
        <strain evidence="4">cv. Fuchu</strain>
    </source>
</reference>
<dbReference type="PROSITE" id="PS50994">
    <property type="entry name" value="INTEGRASE"/>
    <property type="match status" value="1"/>
</dbReference>
<dbReference type="GO" id="GO:0015074">
    <property type="term" value="P:DNA integration"/>
    <property type="evidence" value="ECO:0007669"/>
    <property type="project" value="InterPro"/>
</dbReference>
<dbReference type="InterPro" id="IPR036397">
    <property type="entry name" value="RNaseH_sf"/>
</dbReference>
<dbReference type="AlphaFoldDB" id="A0A7J0GDM7"/>
<dbReference type="InterPro" id="IPR012337">
    <property type="entry name" value="RNaseH-like_sf"/>
</dbReference>
<protein>
    <recommendedName>
        <fullName evidence="2">Integrase catalytic domain-containing protein</fullName>
    </recommendedName>
</protein>
<feature type="region of interest" description="Disordered" evidence="1">
    <location>
        <begin position="414"/>
        <end position="434"/>
    </location>
</feature>
<evidence type="ECO:0000256" key="1">
    <source>
        <dbReference type="SAM" id="MobiDB-lite"/>
    </source>
</evidence>
<dbReference type="GO" id="GO:0004523">
    <property type="term" value="F:RNA-DNA hybrid ribonuclease activity"/>
    <property type="evidence" value="ECO:0007669"/>
    <property type="project" value="InterPro"/>
</dbReference>